<gene>
    <name evidence="1" type="ORF">Sradi_1525900</name>
</gene>
<reference evidence="1" key="2">
    <citation type="journal article" date="2024" name="Plant">
        <title>Genomic evolution and insights into agronomic trait innovations of Sesamum species.</title>
        <authorList>
            <person name="Miao H."/>
            <person name="Wang L."/>
            <person name="Qu L."/>
            <person name="Liu H."/>
            <person name="Sun Y."/>
            <person name="Le M."/>
            <person name="Wang Q."/>
            <person name="Wei S."/>
            <person name="Zheng Y."/>
            <person name="Lin W."/>
            <person name="Duan Y."/>
            <person name="Cao H."/>
            <person name="Xiong S."/>
            <person name="Wang X."/>
            <person name="Wei L."/>
            <person name="Li C."/>
            <person name="Ma Q."/>
            <person name="Ju M."/>
            <person name="Zhao R."/>
            <person name="Li G."/>
            <person name="Mu C."/>
            <person name="Tian Q."/>
            <person name="Mei H."/>
            <person name="Zhang T."/>
            <person name="Gao T."/>
            <person name="Zhang H."/>
        </authorList>
    </citation>
    <scope>NUCLEOTIDE SEQUENCE</scope>
    <source>
        <strain evidence="1">G02</strain>
    </source>
</reference>
<reference evidence="1" key="1">
    <citation type="submission" date="2020-06" db="EMBL/GenBank/DDBJ databases">
        <authorList>
            <person name="Li T."/>
            <person name="Hu X."/>
            <person name="Zhang T."/>
            <person name="Song X."/>
            <person name="Zhang H."/>
            <person name="Dai N."/>
            <person name="Sheng W."/>
            <person name="Hou X."/>
            <person name="Wei L."/>
        </authorList>
    </citation>
    <scope>NUCLEOTIDE SEQUENCE</scope>
    <source>
        <strain evidence="1">G02</strain>
        <tissue evidence="1">Leaf</tissue>
    </source>
</reference>
<evidence type="ECO:0000313" key="1">
    <source>
        <dbReference type="EMBL" id="KAL0413242.1"/>
    </source>
</evidence>
<sequence length="129" mass="15271">MKKSILWEFEYWGTHLIGHNLDVINIENNVFDNIFNTVMDIKRKMKDNLNAQKDLMIVSNRLELEVDERRSNVMPKAVYTLTKNQRKKICDYISGLKFFDGYASNLTRCVDVKGLRMHDMKSHDCHIFI</sequence>
<dbReference type="PANTHER" id="PTHR10775:SF182">
    <property type="entry name" value="TRANSPOSON, EN_SPM-LIKE, TRANSPOSASE-ASSOCIATED DOMAIN PROTEIN-RELATED"/>
    <property type="match status" value="1"/>
</dbReference>
<accession>A0AAW2U9C9</accession>
<proteinExistence type="predicted"/>
<organism evidence="1">
    <name type="scientific">Sesamum radiatum</name>
    <name type="common">Black benniseed</name>
    <dbReference type="NCBI Taxonomy" id="300843"/>
    <lineage>
        <taxon>Eukaryota</taxon>
        <taxon>Viridiplantae</taxon>
        <taxon>Streptophyta</taxon>
        <taxon>Embryophyta</taxon>
        <taxon>Tracheophyta</taxon>
        <taxon>Spermatophyta</taxon>
        <taxon>Magnoliopsida</taxon>
        <taxon>eudicotyledons</taxon>
        <taxon>Gunneridae</taxon>
        <taxon>Pentapetalae</taxon>
        <taxon>asterids</taxon>
        <taxon>lamiids</taxon>
        <taxon>Lamiales</taxon>
        <taxon>Pedaliaceae</taxon>
        <taxon>Sesamum</taxon>
    </lineage>
</organism>
<comment type="caution">
    <text evidence="1">The sequence shown here is derived from an EMBL/GenBank/DDBJ whole genome shotgun (WGS) entry which is preliminary data.</text>
</comment>
<dbReference type="PANTHER" id="PTHR10775">
    <property type="entry name" value="OS08G0208400 PROTEIN"/>
    <property type="match status" value="1"/>
</dbReference>
<dbReference type="AlphaFoldDB" id="A0AAW2U9C9"/>
<name>A0AAW2U9C9_SESRA</name>
<protein>
    <submittedName>
        <fullName evidence="1">Uncharacterized protein</fullName>
    </submittedName>
</protein>
<dbReference type="EMBL" id="JACGWJ010000006">
    <property type="protein sequence ID" value="KAL0413242.1"/>
    <property type="molecule type" value="Genomic_DNA"/>
</dbReference>